<evidence type="ECO:0000313" key="2">
    <source>
        <dbReference type="Proteomes" id="UP000033774"/>
    </source>
</evidence>
<name>A0A0F3IS67_9PROT</name>
<organism evidence="1 2">
    <name type="scientific">Elstera litoralis</name>
    <dbReference type="NCBI Taxonomy" id="552518"/>
    <lineage>
        <taxon>Bacteria</taxon>
        <taxon>Pseudomonadati</taxon>
        <taxon>Pseudomonadota</taxon>
        <taxon>Alphaproteobacteria</taxon>
        <taxon>Rhodospirillales</taxon>
        <taxon>Rhodospirillaceae</taxon>
        <taxon>Elstera</taxon>
    </lineage>
</organism>
<evidence type="ECO:0000313" key="1">
    <source>
        <dbReference type="EMBL" id="KJV09482.1"/>
    </source>
</evidence>
<dbReference type="RefSeq" id="WP_045775921.1">
    <property type="nucleotide sequence ID" value="NZ_LAJY01000275.1"/>
</dbReference>
<dbReference type="EMBL" id="LAJY01000275">
    <property type="protein sequence ID" value="KJV09482.1"/>
    <property type="molecule type" value="Genomic_DNA"/>
</dbReference>
<dbReference type="Proteomes" id="UP000033774">
    <property type="component" value="Unassembled WGS sequence"/>
</dbReference>
<dbReference type="AlphaFoldDB" id="A0A0F3IS67"/>
<sequence>MTILYNRYTQEGLDFAPDTVADALGTGFWVATLGETTPGAPPEPPRIPPYAGGGAAGEPTTQPILSYPPATELVEDGDWIRILDVSSGQEVRCTRTQFLAALGIAWDNVSGKPANFPVDWQALPEAISSTVSSTGGAGPSDTVPLMRHQSADAQYGWGALWKTYGAINFYSRWNGVDYTFISLPARTSIGGGPVVGSEFHLGAEHTPVNGANPATGGMHSIAWGPQKRLWRWLSPDSFDLAALRVTLRGPSGEQTNVRMIQPASSYFGWYAADSYSATAIPAWAVQHVALEVNGLQAVGAVAGASPKIEARGADENIDAVVKPKGTGAFAVEAATGAPAKFTAAGPDADHNAELFAKGAGTVAVGTGANKLTFFGGAGVFRPVVTEATVPALLAALTALNLIDNQTV</sequence>
<accession>A0A0F3IS67</accession>
<protein>
    <submittedName>
        <fullName evidence="1">Uncharacterized protein</fullName>
    </submittedName>
</protein>
<proteinExistence type="predicted"/>
<comment type="caution">
    <text evidence="1">The sequence shown here is derived from an EMBL/GenBank/DDBJ whole genome shotgun (WGS) entry which is preliminary data.</text>
</comment>
<keyword evidence="2" id="KW-1185">Reference proteome</keyword>
<gene>
    <name evidence="1" type="ORF">VZ95_11235</name>
</gene>
<dbReference type="PATRIC" id="fig|552518.3.peg.1738"/>
<reference evidence="1 2" key="1">
    <citation type="submission" date="2015-03" db="EMBL/GenBank/DDBJ databases">
        <title>Draft genome sequence of Elstera litoralis.</title>
        <authorList>
            <person name="Rahalkar M.C."/>
            <person name="Dhakephalkar P.K."/>
            <person name="Pore S.D."/>
            <person name="Arora P."/>
            <person name="Kapse N.G."/>
            <person name="Pandit P.S."/>
        </authorList>
    </citation>
    <scope>NUCLEOTIDE SEQUENCE [LARGE SCALE GENOMIC DNA]</scope>
    <source>
        <strain evidence="1 2">Dia-1</strain>
    </source>
</reference>